<organism evidence="8 9">
    <name type="scientific">Chondrus crispus</name>
    <name type="common">Carrageen Irish moss</name>
    <name type="synonym">Polymorpha crispa</name>
    <dbReference type="NCBI Taxonomy" id="2769"/>
    <lineage>
        <taxon>Eukaryota</taxon>
        <taxon>Rhodophyta</taxon>
        <taxon>Florideophyceae</taxon>
        <taxon>Rhodymeniophycidae</taxon>
        <taxon>Gigartinales</taxon>
        <taxon>Gigartinaceae</taxon>
        <taxon>Chondrus</taxon>
    </lineage>
</organism>
<dbReference type="GO" id="GO:0071949">
    <property type="term" value="F:FAD binding"/>
    <property type="evidence" value="ECO:0007669"/>
    <property type="project" value="InterPro"/>
</dbReference>
<dbReference type="GO" id="GO:0004497">
    <property type="term" value="F:monooxygenase activity"/>
    <property type="evidence" value="ECO:0007669"/>
    <property type="project" value="UniProtKB-KW"/>
</dbReference>
<dbReference type="NCBIfam" id="TIGR01988">
    <property type="entry name" value="Ubi-OHases"/>
    <property type="match status" value="1"/>
</dbReference>
<evidence type="ECO:0000256" key="3">
    <source>
        <dbReference type="ARBA" id="ARBA00022630"/>
    </source>
</evidence>
<keyword evidence="3" id="KW-0285">Flavoprotein</keyword>
<reference evidence="9" key="1">
    <citation type="journal article" date="2013" name="Proc. Natl. Acad. Sci. U.S.A.">
        <title>Genome structure and metabolic features in the red seaweed Chondrus crispus shed light on evolution of the Archaeplastida.</title>
        <authorList>
            <person name="Collen J."/>
            <person name="Porcel B."/>
            <person name="Carre W."/>
            <person name="Ball S.G."/>
            <person name="Chaparro C."/>
            <person name="Tonon T."/>
            <person name="Barbeyron T."/>
            <person name="Michel G."/>
            <person name="Noel B."/>
            <person name="Valentin K."/>
            <person name="Elias M."/>
            <person name="Artiguenave F."/>
            <person name="Arun A."/>
            <person name="Aury J.M."/>
            <person name="Barbosa-Neto J.F."/>
            <person name="Bothwell J.H."/>
            <person name="Bouget F.Y."/>
            <person name="Brillet L."/>
            <person name="Cabello-Hurtado F."/>
            <person name="Capella-Gutierrez S."/>
            <person name="Charrier B."/>
            <person name="Cladiere L."/>
            <person name="Cock J.M."/>
            <person name="Coelho S.M."/>
            <person name="Colleoni C."/>
            <person name="Czjzek M."/>
            <person name="Da Silva C."/>
            <person name="Delage L."/>
            <person name="Denoeud F."/>
            <person name="Deschamps P."/>
            <person name="Dittami S.M."/>
            <person name="Gabaldon T."/>
            <person name="Gachon C.M."/>
            <person name="Groisillier A."/>
            <person name="Herve C."/>
            <person name="Jabbari K."/>
            <person name="Katinka M."/>
            <person name="Kloareg B."/>
            <person name="Kowalczyk N."/>
            <person name="Labadie K."/>
            <person name="Leblanc C."/>
            <person name="Lopez P.J."/>
            <person name="McLachlan D.H."/>
            <person name="Meslet-Cladiere L."/>
            <person name="Moustafa A."/>
            <person name="Nehr Z."/>
            <person name="Nyvall Collen P."/>
            <person name="Panaud O."/>
            <person name="Partensky F."/>
            <person name="Poulain J."/>
            <person name="Rensing S.A."/>
            <person name="Rousvoal S."/>
            <person name="Samson G."/>
            <person name="Symeonidi A."/>
            <person name="Weissenbach J."/>
            <person name="Zambounis A."/>
            <person name="Wincker P."/>
            <person name="Boyen C."/>
        </authorList>
    </citation>
    <scope>NUCLEOTIDE SEQUENCE [LARGE SCALE GENOMIC DNA]</scope>
    <source>
        <strain evidence="9">cv. Stackhouse</strain>
    </source>
</reference>
<comment type="cofactor">
    <cofactor evidence="1">
        <name>FAD</name>
        <dbReference type="ChEBI" id="CHEBI:57692"/>
    </cofactor>
</comment>
<dbReference type="AlphaFoldDB" id="R7QK33"/>
<dbReference type="Pfam" id="PF01494">
    <property type="entry name" value="FAD_binding_3"/>
    <property type="match status" value="2"/>
</dbReference>
<dbReference type="Gramene" id="CDF38882">
    <property type="protein sequence ID" value="CDF38882"/>
    <property type="gene ID" value="CHC_T00006372001"/>
</dbReference>
<dbReference type="PANTHER" id="PTHR43876">
    <property type="entry name" value="UBIQUINONE BIOSYNTHESIS MONOOXYGENASE COQ6, MITOCHONDRIAL"/>
    <property type="match status" value="1"/>
</dbReference>
<dbReference type="KEGG" id="ccp:CHC_T00006372001"/>
<dbReference type="GO" id="GO:0006744">
    <property type="term" value="P:ubiquinone biosynthetic process"/>
    <property type="evidence" value="ECO:0007669"/>
    <property type="project" value="InterPro"/>
</dbReference>
<dbReference type="PhylomeDB" id="R7QK33"/>
<keyword evidence="9" id="KW-1185">Reference proteome</keyword>
<dbReference type="InterPro" id="IPR051205">
    <property type="entry name" value="UbiH/COQ6_monooxygenase"/>
</dbReference>
<dbReference type="GO" id="GO:0016705">
    <property type="term" value="F:oxidoreductase activity, acting on paired donors, with incorporation or reduction of molecular oxygen"/>
    <property type="evidence" value="ECO:0007669"/>
    <property type="project" value="InterPro"/>
</dbReference>
<evidence type="ECO:0000259" key="7">
    <source>
        <dbReference type="Pfam" id="PF01494"/>
    </source>
</evidence>
<evidence type="ECO:0000256" key="4">
    <source>
        <dbReference type="ARBA" id="ARBA00022827"/>
    </source>
</evidence>
<dbReference type="RefSeq" id="XP_005718787.1">
    <property type="nucleotide sequence ID" value="XM_005718730.1"/>
</dbReference>
<dbReference type="EMBL" id="HG001975">
    <property type="protein sequence ID" value="CDF38882.1"/>
    <property type="molecule type" value="Genomic_DNA"/>
</dbReference>
<dbReference type="GeneID" id="17326502"/>
<feature type="domain" description="FAD-binding" evidence="7">
    <location>
        <begin position="96"/>
        <end position="178"/>
    </location>
</feature>
<accession>R7QK33</accession>
<dbReference type="Gene3D" id="3.50.50.60">
    <property type="entry name" value="FAD/NAD(P)-binding domain"/>
    <property type="match status" value="2"/>
</dbReference>
<keyword evidence="6" id="KW-0503">Monooxygenase</keyword>
<dbReference type="SUPFAM" id="SSF51905">
    <property type="entry name" value="FAD/NAD(P)-binding domain"/>
    <property type="match status" value="1"/>
</dbReference>
<dbReference type="OMA" id="LEKMIYP"/>
<dbReference type="PROSITE" id="PS01304">
    <property type="entry name" value="UBIH"/>
    <property type="match status" value="1"/>
</dbReference>
<dbReference type="InterPro" id="IPR018168">
    <property type="entry name" value="Ubi_Hdrlase_CS"/>
</dbReference>
<evidence type="ECO:0000313" key="9">
    <source>
        <dbReference type="Proteomes" id="UP000012073"/>
    </source>
</evidence>
<gene>
    <name evidence="8" type="ORF">CHC_T00006372001</name>
</gene>
<keyword evidence="4" id="KW-0274">FAD</keyword>
<evidence type="ECO:0000313" key="8">
    <source>
        <dbReference type="EMBL" id="CDF38882.1"/>
    </source>
</evidence>
<feature type="domain" description="FAD-binding" evidence="7">
    <location>
        <begin position="293"/>
        <end position="330"/>
    </location>
</feature>
<dbReference type="PANTHER" id="PTHR43876:SF7">
    <property type="entry name" value="UBIQUINONE BIOSYNTHESIS MONOOXYGENASE COQ6, MITOCHONDRIAL"/>
    <property type="match status" value="1"/>
</dbReference>
<evidence type="ECO:0000256" key="5">
    <source>
        <dbReference type="ARBA" id="ARBA00023002"/>
    </source>
</evidence>
<dbReference type="InterPro" id="IPR002938">
    <property type="entry name" value="FAD-bd"/>
</dbReference>
<keyword evidence="5" id="KW-0560">Oxidoreductase</keyword>
<dbReference type="InterPro" id="IPR036188">
    <property type="entry name" value="FAD/NAD-bd_sf"/>
</dbReference>
<dbReference type="InterPro" id="IPR010971">
    <property type="entry name" value="UbiH/COQ6"/>
</dbReference>
<evidence type="ECO:0000256" key="6">
    <source>
        <dbReference type="ARBA" id="ARBA00023033"/>
    </source>
</evidence>
<dbReference type="STRING" id="2769.R7QK33"/>
<evidence type="ECO:0000256" key="1">
    <source>
        <dbReference type="ARBA" id="ARBA00001974"/>
    </source>
</evidence>
<evidence type="ECO:0000256" key="2">
    <source>
        <dbReference type="ARBA" id="ARBA00005349"/>
    </source>
</evidence>
<sequence>MPAGTLLFDASDVGEDVLGYVVDNDTLRNAMYRCMLEHSASSQRDLEMVQGMVYGIDFGDSQEEDVESKREDQAVDIDHSSTGGEEHFPWPIVELDNGDKIKCRLIVACDGARSRVRTLAGADWFAHGYDQSAVVANVTLRDPINTAYQRFVSTGPVAVLPINTDDTAAPVGNVIWTTTTVEAEALYNADDEVFMNELNIVLNSHEENMAEEETILLNIDGEKVKKASGSDVRLWSMMAKGLQIALPRLGLSDEVFSAGPGLDPPECLGVVGNRGRFPLVLGHAPRYVIEERRTVLVGDAAHSVHPLAGQGVNLGFADVQSLADCLASAAATGRDVGGERGAALMRFQRERMVANVGMMGVLHSLQRVFDRNSPAGFRELRRVGLSAINAVRPVKKLILRAMR</sequence>
<protein>
    <recommendedName>
        <fullName evidence="7">FAD-binding domain-containing protein</fullName>
    </recommendedName>
</protein>
<dbReference type="Proteomes" id="UP000012073">
    <property type="component" value="Unassembled WGS sequence"/>
</dbReference>
<dbReference type="GO" id="GO:0005739">
    <property type="term" value="C:mitochondrion"/>
    <property type="evidence" value="ECO:0007669"/>
    <property type="project" value="TreeGrafter"/>
</dbReference>
<proteinExistence type="inferred from homology"/>
<name>R7QK33_CHOCR</name>
<dbReference type="OrthoDB" id="683240at2759"/>
<comment type="similarity">
    <text evidence="2">Belongs to the UbiH/COQ6 family.</text>
</comment>